<dbReference type="Proteomes" id="UP000444960">
    <property type="component" value="Unassembled WGS sequence"/>
</dbReference>
<name>A0A7I9V433_9ACTN</name>
<dbReference type="OrthoDB" id="4029976at2"/>
<evidence type="ECO:0000313" key="2">
    <source>
        <dbReference type="EMBL" id="GED99942.1"/>
    </source>
</evidence>
<dbReference type="EMBL" id="BJOV01000002">
    <property type="protein sequence ID" value="GED99942.1"/>
    <property type="molecule type" value="Genomic_DNA"/>
</dbReference>
<gene>
    <name evidence="2" type="ORF">nbrc107696_03890</name>
</gene>
<evidence type="ECO:0000313" key="3">
    <source>
        <dbReference type="Proteomes" id="UP000444960"/>
    </source>
</evidence>
<keyword evidence="3" id="KW-1185">Reference proteome</keyword>
<reference evidence="3" key="1">
    <citation type="submission" date="2019-06" db="EMBL/GenBank/DDBJ databases">
        <title>Gordonia isolated from sludge of a wastewater treatment plant.</title>
        <authorList>
            <person name="Tamura T."/>
            <person name="Aoyama K."/>
            <person name="Kang Y."/>
            <person name="Saito S."/>
            <person name="Akiyama N."/>
            <person name="Yazawa K."/>
            <person name="Gonoi T."/>
            <person name="Mikami Y."/>
        </authorList>
    </citation>
    <scope>NUCLEOTIDE SEQUENCE [LARGE SCALE GENOMIC DNA]</scope>
    <source>
        <strain evidence="3">NBRC 107696</strain>
    </source>
</reference>
<dbReference type="Pfam" id="PF03446">
    <property type="entry name" value="NAD_binding_2"/>
    <property type="match status" value="1"/>
</dbReference>
<dbReference type="Gene3D" id="3.40.50.720">
    <property type="entry name" value="NAD(P)-binding Rossmann-like Domain"/>
    <property type="match status" value="1"/>
</dbReference>
<organism evidence="2 3">
    <name type="scientific">Gordonia spumicola</name>
    <dbReference type="NCBI Taxonomy" id="589161"/>
    <lineage>
        <taxon>Bacteria</taxon>
        <taxon>Bacillati</taxon>
        <taxon>Actinomycetota</taxon>
        <taxon>Actinomycetes</taxon>
        <taxon>Mycobacteriales</taxon>
        <taxon>Gordoniaceae</taxon>
        <taxon>Gordonia</taxon>
    </lineage>
</organism>
<dbReference type="RefSeq" id="WP_161893907.1">
    <property type="nucleotide sequence ID" value="NZ_BJOV01000002.1"/>
</dbReference>
<dbReference type="InterPro" id="IPR006115">
    <property type="entry name" value="6PGDH_NADP-bd"/>
</dbReference>
<dbReference type="GO" id="GO:0050661">
    <property type="term" value="F:NADP binding"/>
    <property type="evidence" value="ECO:0007669"/>
    <property type="project" value="InterPro"/>
</dbReference>
<protein>
    <recommendedName>
        <fullName evidence="1">6-phosphogluconate dehydrogenase NADP-binding domain-containing protein</fullName>
    </recommendedName>
</protein>
<dbReference type="SUPFAM" id="SSF51735">
    <property type="entry name" value="NAD(P)-binding Rossmann-fold domains"/>
    <property type="match status" value="1"/>
</dbReference>
<sequence length="201" mass="20715">MGAHDVLVVGCGLMGTALARSLAVQGHAVAAWNRTSDKAEAVGGGVTAVADLSGAVRQARIVLSCTSTYDTTRDVLASVVDWGSAALVNVGTGSPDEAEAMSVWARGARHRLSRRRDPLLSAAHRHLRRADPLLGFGARVVRALRGPRVARPSSHVSADPRGASVLDVTMAGGFYITALAAYVEAASYALDQGSLSATSAV</sequence>
<comment type="caution">
    <text evidence="2">The sequence shown here is derived from an EMBL/GenBank/DDBJ whole genome shotgun (WGS) entry which is preliminary data.</text>
</comment>
<dbReference type="InterPro" id="IPR036291">
    <property type="entry name" value="NAD(P)-bd_dom_sf"/>
</dbReference>
<accession>A0A7I9V433</accession>
<dbReference type="AlphaFoldDB" id="A0A7I9V433"/>
<evidence type="ECO:0000259" key="1">
    <source>
        <dbReference type="Pfam" id="PF03446"/>
    </source>
</evidence>
<feature type="domain" description="6-phosphogluconate dehydrogenase NADP-binding" evidence="1">
    <location>
        <begin position="6"/>
        <end position="101"/>
    </location>
</feature>
<proteinExistence type="predicted"/>